<dbReference type="GO" id="GO:0000027">
    <property type="term" value="P:ribosomal large subunit assembly"/>
    <property type="evidence" value="ECO:0007669"/>
    <property type="project" value="TreeGrafter"/>
</dbReference>
<organism evidence="5 6">
    <name type="scientific">Monodon monoceros</name>
    <name type="common">Narwhal</name>
    <name type="synonym">Ceratodon monodon</name>
    <dbReference type="NCBI Taxonomy" id="40151"/>
    <lineage>
        <taxon>Eukaryota</taxon>
        <taxon>Metazoa</taxon>
        <taxon>Chordata</taxon>
        <taxon>Craniata</taxon>
        <taxon>Vertebrata</taxon>
        <taxon>Euteleostomi</taxon>
        <taxon>Mammalia</taxon>
        <taxon>Eutheria</taxon>
        <taxon>Laurasiatheria</taxon>
        <taxon>Artiodactyla</taxon>
        <taxon>Whippomorpha</taxon>
        <taxon>Cetacea</taxon>
        <taxon>Odontoceti</taxon>
        <taxon>Monodontidae</taxon>
        <taxon>Monodon</taxon>
    </lineage>
</organism>
<evidence type="ECO:0000256" key="1">
    <source>
        <dbReference type="ARBA" id="ARBA00007116"/>
    </source>
</evidence>
<dbReference type="Gene3D" id="3.30.420.100">
    <property type="match status" value="1"/>
</dbReference>
<protein>
    <recommendedName>
        <fullName evidence="7">Ribosomal protein L5 eukaryotic C-terminal domain-containing protein</fullName>
    </recommendedName>
</protein>
<dbReference type="GO" id="GO:0003735">
    <property type="term" value="F:structural constituent of ribosome"/>
    <property type="evidence" value="ECO:0007669"/>
    <property type="project" value="InterPro"/>
</dbReference>
<feature type="region of interest" description="Disordered" evidence="4">
    <location>
        <begin position="114"/>
        <end position="140"/>
    </location>
</feature>
<dbReference type="Pfam" id="PF17144">
    <property type="entry name" value="Ribosomal_L5e"/>
    <property type="match status" value="1"/>
</dbReference>
<dbReference type="GO" id="GO:0006412">
    <property type="term" value="P:translation"/>
    <property type="evidence" value="ECO:0007669"/>
    <property type="project" value="InterPro"/>
</dbReference>
<keyword evidence="3" id="KW-0687">Ribonucleoprotein</keyword>
<evidence type="ECO:0000313" key="5">
    <source>
        <dbReference type="Ensembl" id="ENSMMNP00015014710.1"/>
    </source>
</evidence>
<reference evidence="5" key="1">
    <citation type="submission" date="2025-08" db="UniProtKB">
        <authorList>
            <consortium name="Ensembl"/>
        </authorList>
    </citation>
    <scope>IDENTIFICATION</scope>
</reference>
<evidence type="ECO:0000256" key="4">
    <source>
        <dbReference type="SAM" id="MobiDB-lite"/>
    </source>
</evidence>
<dbReference type="PANTHER" id="PTHR23410">
    <property type="entry name" value="RIBOSOMAL PROTEIN L5-RELATED"/>
    <property type="match status" value="1"/>
</dbReference>
<name>A0A8C6BIF5_MONMO</name>
<dbReference type="SUPFAM" id="SSF53137">
    <property type="entry name" value="Translational machinery components"/>
    <property type="match status" value="1"/>
</dbReference>
<evidence type="ECO:0008006" key="7">
    <source>
        <dbReference type="Google" id="ProtNLM"/>
    </source>
</evidence>
<evidence type="ECO:0000313" key="6">
    <source>
        <dbReference type="Proteomes" id="UP000694561"/>
    </source>
</evidence>
<feature type="compositionally biased region" description="Polar residues" evidence="4">
    <location>
        <begin position="130"/>
        <end position="139"/>
    </location>
</feature>
<keyword evidence="2" id="KW-0689">Ribosomal protein</keyword>
<dbReference type="AlphaFoldDB" id="A0A8C6BIF5"/>
<evidence type="ECO:0000256" key="3">
    <source>
        <dbReference type="ARBA" id="ARBA00023274"/>
    </source>
</evidence>
<keyword evidence="6" id="KW-1185">Reference proteome</keyword>
<proteinExistence type="inferred from homology"/>
<reference evidence="5" key="2">
    <citation type="submission" date="2025-09" db="UniProtKB">
        <authorList>
            <consortium name="Ensembl"/>
        </authorList>
    </citation>
    <scope>IDENTIFICATION</scope>
</reference>
<dbReference type="InterPro" id="IPR005485">
    <property type="entry name" value="Rbsml_uL18_euk_arch"/>
</dbReference>
<sequence length="157" mass="18158">MGFVKVVKNKTYFKRYQVKFRRRQEGKTDYYAGKCLVIQDKKKYSTHIICHIAYARREGDVTVWAANAHELPKYGVKVALTNYAVAHCTGPLMAQSLLSQFGMDKIYEENPVYDKKPKKEVKKKKRNHPQRSLAQNKDQVAQKRASFLGAQEWAAES</sequence>
<dbReference type="GO" id="GO:0022625">
    <property type="term" value="C:cytosolic large ribosomal subunit"/>
    <property type="evidence" value="ECO:0007669"/>
    <property type="project" value="TreeGrafter"/>
</dbReference>
<evidence type="ECO:0000256" key="2">
    <source>
        <dbReference type="ARBA" id="ARBA00022980"/>
    </source>
</evidence>
<dbReference type="GO" id="GO:0008097">
    <property type="term" value="F:5S rRNA binding"/>
    <property type="evidence" value="ECO:0007669"/>
    <property type="project" value="InterPro"/>
</dbReference>
<feature type="compositionally biased region" description="Basic residues" evidence="4">
    <location>
        <begin position="118"/>
        <end position="129"/>
    </location>
</feature>
<dbReference type="PANTHER" id="PTHR23410:SF12">
    <property type="entry name" value="LARGE RIBOSOMAL SUBUNIT PROTEIN UL18"/>
    <property type="match status" value="1"/>
</dbReference>
<dbReference type="GeneTree" id="ENSGT00950000183210"/>
<accession>A0A8C6BIF5</accession>
<dbReference type="Proteomes" id="UP000694561">
    <property type="component" value="Unplaced"/>
</dbReference>
<comment type="similarity">
    <text evidence="1">Belongs to the universal ribosomal protein uL18 family.</text>
</comment>
<dbReference type="Ensembl" id="ENSMMNT00015016131.1">
    <property type="protein sequence ID" value="ENSMMNP00015014710.1"/>
    <property type="gene ID" value="ENSMMNG00015010865.1"/>
</dbReference>